<sequence>MTVEKTAPLSPRETVGRIADLVRRRNLDGTVLLSPQGFTYATGLRIVSHPLMRWRHAAALIGPDDLAGVLVIDMERSFVTDAMPGVPLVVWKEFVEEPMVALAGLIGHSWGTGPLRIGIETDFIPAVRLDRLRAALPDVTWVAIDDDLELLRASKTRGELDTIRQLSLAADNALRVGLEAAAVGQSETELGESIVSALYSSGVSEHRFLIAATGLGSQYPNAGPTSRKIDHGDVVRVEIFGGRDGYQAGVARTAVVGEPSQDVQWHWDLVSGARQAGLRMIRPGADPRQIYRTYVDALGPLSKYAIAFFGHGMGLDMHELPYLSGTSTDVIESGAIIGVEPFAMIPNRFGFQVKDVVAVTDTGYEVISDLLDGGELFVIDG</sequence>
<dbReference type="EMBL" id="JAOXLN010000001">
    <property type="protein sequence ID" value="MDZ5083853.1"/>
    <property type="molecule type" value="Genomic_DNA"/>
</dbReference>
<comment type="caution">
    <text evidence="1">The sequence shown here is derived from an EMBL/GenBank/DDBJ whole genome shotgun (WGS) entry which is preliminary data.</text>
</comment>
<dbReference type="Proteomes" id="UP001289645">
    <property type="component" value="Unassembled WGS sequence"/>
</dbReference>
<accession>A0ACC6MA93</accession>
<reference evidence="1 2" key="1">
    <citation type="journal article" date="2021" name="Chemosphere">
        <title>Bioballs carrying a syntrophic Rhodococcus and Mycolicibacterium consortium for simultaneous sorption and biodegradation of fuel oil in contaminated freshwater.</title>
        <authorList>
            <person name="Naloka K."/>
            <person name="Polrit D."/>
            <person name="Muangchinda C."/>
            <person name="Thoetkiattikul H."/>
            <person name="Pinyakong O."/>
        </authorList>
    </citation>
    <scope>NUCLEOTIDE SEQUENCE [LARGE SCALE GENOMIC DNA]</scope>
    <source>
        <strain evidence="1 2">J101</strain>
    </source>
</reference>
<proteinExistence type="predicted"/>
<protein>
    <submittedName>
        <fullName evidence="1">Xaa-Pro peptidase family protein</fullName>
    </submittedName>
</protein>
<gene>
    <name evidence="1" type="ORF">OHX15_00475</name>
</gene>
<keyword evidence="2" id="KW-1185">Reference proteome</keyword>
<name>A0ACC6MA93_MYCPF</name>
<evidence type="ECO:0000313" key="2">
    <source>
        <dbReference type="Proteomes" id="UP001289645"/>
    </source>
</evidence>
<evidence type="ECO:0000313" key="1">
    <source>
        <dbReference type="EMBL" id="MDZ5083853.1"/>
    </source>
</evidence>
<organism evidence="1 2">
    <name type="scientific">Mycolicibacterium parafortuitum</name>
    <name type="common">Mycobacterium parafortuitum</name>
    <dbReference type="NCBI Taxonomy" id="39692"/>
    <lineage>
        <taxon>Bacteria</taxon>
        <taxon>Bacillati</taxon>
        <taxon>Actinomycetota</taxon>
        <taxon>Actinomycetes</taxon>
        <taxon>Mycobacteriales</taxon>
        <taxon>Mycobacteriaceae</taxon>
        <taxon>Mycolicibacterium</taxon>
    </lineage>
</organism>